<feature type="transmembrane region" description="Helical" evidence="8">
    <location>
        <begin position="130"/>
        <end position="150"/>
    </location>
</feature>
<dbReference type="AlphaFoldDB" id="A0AAW0RBJ0"/>
<keyword evidence="6 8" id="KW-0472">Membrane</keyword>
<feature type="transmembrane region" description="Helical" evidence="8">
    <location>
        <begin position="397"/>
        <end position="418"/>
    </location>
</feature>
<feature type="transmembrane region" description="Helical" evidence="8">
    <location>
        <begin position="101"/>
        <end position="123"/>
    </location>
</feature>
<keyword evidence="3" id="KW-0813">Transport</keyword>
<dbReference type="GO" id="GO:0005886">
    <property type="term" value="C:plasma membrane"/>
    <property type="evidence" value="ECO:0007669"/>
    <property type="project" value="TreeGrafter"/>
</dbReference>
<evidence type="ECO:0000256" key="6">
    <source>
        <dbReference type="ARBA" id="ARBA00023136"/>
    </source>
</evidence>
<dbReference type="Proteomes" id="UP001392437">
    <property type="component" value="Unassembled WGS sequence"/>
</dbReference>
<feature type="domain" description="Major facilitator superfamily (MFS) profile" evidence="9">
    <location>
        <begin position="66"/>
        <end position="562"/>
    </location>
</feature>
<comment type="similarity">
    <text evidence="2">Belongs to the major facilitator superfamily. TCR/Tet family.</text>
</comment>
<dbReference type="PANTHER" id="PTHR23501:SF12">
    <property type="entry name" value="MAJOR FACILITATOR SUPERFAMILY (MFS) PROFILE DOMAIN-CONTAINING PROTEIN-RELATED"/>
    <property type="match status" value="1"/>
</dbReference>
<dbReference type="PROSITE" id="PS50850">
    <property type="entry name" value="MFS"/>
    <property type="match status" value="1"/>
</dbReference>
<dbReference type="InterPro" id="IPR036259">
    <property type="entry name" value="MFS_trans_sf"/>
</dbReference>
<reference evidence="10 11" key="1">
    <citation type="submission" date="2023-01" db="EMBL/GenBank/DDBJ databases">
        <title>Analysis of 21 Apiospora genomes using comparative genomics revels a genus with tremendous synthesis potential of carbohydrate active enzymes and secondary metabolites.</title>
        <authorList>
            <person name="Sorensen T."/>
        </authorList>
    </citation>
    <scope>NUCLEOTIDE SEQUENCE [LARGE SCALE GENOMIC DNA]</scope>
    <source>
        <strain evidence="10 11">CBS 117206</strain>
    </source>
</reference>
<organism evidence="10 11">
    <name type="scientific">Apiospora kogelbergensis</name>
    <dbReference type="NCBI Taxonomy" id="1337665"/>
    <lineage>
        <taxon>Eukaryota</taxon>
        <taxon>Fungi</taxon>
        <taxon>Dikarya</taxon>
        <taxon>Ascomycota</taxon>
        <taxon>Pezizomycotina</taxon>
        <taxon>Sordariomycetes</taxon>
        <taxon>Xylariomycetidae</taxon>
        <taxon>Amphisphaeriales</taxon>
        <taxon>Apiosporaceae</taxon>
        <taxon>Apiospora</taxon>
    </lineage>
</organism>
<feature type="region of interest" description="Disordered" evidence="7">
    <location>
        <begin position="1"/>
        <end position="53"/>
    </location>
</feature>
<feature type="transmembrane region" description="Helical" evidence="8">
    <location>
        <begin position="60"/>
        <end position="79"/>
    </location>
</feature>
<evidence type="ECO:0000313" key="11">
    <source>
        <dbReference type="Proteomes" id="UP001392437"/>
    </source>
</evidence>
<feature type="transmembrane region" description="Helical" evidence="8">
    <location>
        <begin position="156"/>
        <end position="177"/>
    </location>
</feature>
<feature type="transmembrane region" description="Helical" evidence="8">
    <location>
        <begin position="333"/>
        <end position="353"/>
    </location>
</feature>
<dbReference type="SUPFAM" id="SSF103473">
    <property type="entry name" value="MFS general substrate transporter"/>
    <property type="match status" value="1"/>
</dbReference>
<dbReference type="InterPro" id="IPR011701">
    <property type="entry name" value="MFS"/>
</dbReference>
<feature type="transmembrane region" description="Helical" evidence="8">
    <location>
        <begin position="292"/>
        <end position="313"/>
    </location>
</feature>
<dbReference type="GO" id="GO:0022857">
    <property type="term" value="F:transmembrane transporter activity"/>
    <property type="evidence" value="ECO:0007669"/>
    <property type="project" value="InterPro"/>
</dbReference>
<keyword evidence="4 8" id="KW-0812">Transmembrane</keyword>
<evidence type="ECO:0000256" key="2">
    <source>
        <dbReference type="ARBA" id="ARBA00007520"/>
    </source>
</evidence>
<feature type="transmembrane region" description="Helical" evidence="8">
    <location>
        <begin position="467"/>
        <end position="484"/>
    </location>
</feature>
<comment type="caution">
    <text evidence="10">The sequence shown here is derived from an EMBL/GenBank/DDBJ whole genome shotgun (WGS) entry which is preliminary data.</text>
</comment>
<feature type="transmembrane region" description="Helical" evidence="8">
    <location>
        <begin position="189"/>
        <end position="214"/>
    </location>
</feature>
<evidence type="ECO:0000256" key="7">
    <source>
        <dbReference type="SAM" id="MobiDB-lite"/>
    </source>
</evidence>
<dbReference type="Gene3D" id="1.20.1250.20">
    <property type="entry name" value="MFS general substrate transporter like domains"/>
    <property type="match status" value="2"/>
</dbReference>
<evidence type="ECO:0000256" key="1">
    <source>
        <dbReference type="ARBA" id="ARBA00004141"/>
    </source>
</evidence>
<dbReference type="EMBL" id="JAQQWP010000001">
    <property type="protein sequence ID" value="KAK8132158.1"/>
    <property type="molecule type" value="Genomic_DNA"/>
</dbReference>
<evidence type="ECO:0000259" key="9">
    <source>
        <dbReference type="PROSITE" id="PS50850"/>
    </source>
</evidence>
<gene>
    <name evidence="10" type="ORF">PG999_000331</name>
</gene>
<feature type="transmembrane region" description="Helical" evidence="8">
    <location>
        <begin position="536"/>
        <end position="556"/>
    </location>
</feature>
<feature type="transmembrane region" description="Helical" evidence="8">
    <location>
        <begin position="430"/>
        <end position="455"/>
    </location>
</feature>
<keyword evidence="11" id="KW-1185">Reference proteome</keyword>
<feature type="transmembrane region" description="Helical" evidence="8">
    <location>
        <begin position="365"/>
        <end position="385"/>
    </location>
</feature>
<proteinExistence type="inferred from homology"/>
<dbReference type="Pfam" id="PF07690">
    <property type="entry name" value="MFS_1"/>
    <property type="match status" value="1"/>
</dbReference>
<evidence type="ECO:0000256" key="4">
    <source>
        <dbReference type="ARBA" id="ARBA00022692"/>
    </source>
</evidence>
<accession>A0AAW0RBJ0</accession>
<protein>
    <recommendedName>
        <fullName evidence="9">Major facilitator superfamily (MFS) profile domain-containing protein</fullName>
    </recommendedName>
</protein>
<dbReference type="PANTHER" id="PTHR23501">
    <property type="entry name" value="MAJOR FACILITATOR SUPERFAMILY"/>
    <property type="match status" value="1"/>
</dbReference>
<name>A0AAW0RBJ0_9PEZI</name>
<keyword evidence="5 8" id="KW-1133">Transmembrane helix</keyword>
<feature type="transmembrane region" description="Helical" evidence="8">
    <location>
        <begin position="220"/>
        <end position="240"/>
    </location>
</feature>
<dbReference type="InterPro" id="IPR020846">
    <property type="entry name" value="MFS_dom"/>
</dbReference>
<sequence length="572" mass="60831">MSTPEVSPTTTGHPTDQSINSPRESSIDVIGNLDRPSNGKESTDSETLQEPSDKGRSIQGFRWIIICFSIYMTCALYGLDTTIAADVQGPVIADLGHVEKLAWVGAGFPLGSVCIILLLGKLYESFNLKWTLIVTTLLFEVGSAVCGAAPTMDALIVGRVIAGAGGSGIYLGSLQYFARLTTDKERGLYMSLIGVSWGGGAVLGPVIGGAFAVSSATWRWAFYINLCIGAVAAPGFLFYLPAIHPMPDVGVRHRLARIDWVGFVLGAGMWVTFLLAFTMAGGQWEWDSGNTIAIFVVFGALLVCYVLQQYFAVFTSPERRLFPGHLLRDRTQVLLYIVTAAGTTTLFVVVYYIPIYFQFVNNDEALMAAVRLLPFVVVAIAVNLVSGTFLHFIKVYMALYLIAGILVVAGGGPLMVFLDPGTSTATIYGLTVLLAIGTGVSMTMGYTVATLTLEAEDVAAGLNMQNVAQIGGQVIALAVAGQIYQSTGQRNLEAALAGHGFSVEEIRGAMAGVQSALFEKLEGPLREKAIVAITDAMQMTMVLVPVSGAVLILAALCMKRERLFGKAAVAGA</sequence>
<evidence type="ECO:0000256" key="8">
    <source>
        <dbReference type="SAM" id="Phobius"/>
    </source>
</evidence>
<evidence type="ECO:0000256" key="3">
    <source>
        <dbReference type="ARBA" id="ARBA00022448"/>
    </source>
</evidence>
<feature type="transmembrane region" description="Helical" evidence="8">
    <location>
        <begin position="260"/>
        <end position="280"/>
    </location>
</feature>
<evidence type="ECO:0000313" key="10">
    <source>
        <dbReference type="EMBL" id="KAK8132158.1"/>
    </source>
</evidence>
<evidence type="ECO:0000256" key="5">
    <source>
        <dbReference type="ARBA" id="ARBA00022989"/>
    </source>
</evidence>
<feature type="compositionally biased region" description="Polar residues" evidence="7">
    <location>
        <begin position="1"/>
        <end position="24"/>
    </location>
</feature>
<comment type="subcellular location">
    <subcellularLocation>
        <location evidence="1">Membrane</location>
        <topology evidence="1">Multi-pass membrane protein</topology>
    </subcellularLocation>
</comment>